<dbReference type="EMBL" id="JALJAT010000001">
    <property type="protein sequence ID" value="KAK4476101.1"/>
    <property type="molecule type" value="Genomic_DNA"/>
</dbReference>
<evidence type="ECO:0008006" key="4">
    <source>
        <dbReference type="Google" id="ProtNLM"/>
    </source>
</evidence>
<comment type="caution">
    <text evidence="2">The sequence shown here is derived from an EMBL/GenBank/DDBJ whole genome shotgun (WGS) entry which is preliminary data.</text>
</comment>
<sequence>MEDFRDKTVKYLANTTPNIVDARNPCGDSSSKAQNSTSESQNDPSYFNISKASKDCTEIKDSSKLISLTASVSIGSTMNTAQDQGDNVLSNFPANNLIDEASKMEVTPVLHTQSPCKASQSCAGYSISSKCSDLSFESSRYDTNSFQPRRVSDPAWSQIFHSVALFHTYQSTCEPNIGVDKDGGGLFDDWVDAPKPSGSSSIPVPTVANRRVPSGCTSQTFCISSTPVAPKEKLPVFVGDELLRNLSGSPFSELSISSYQTTPGKNILVSCQNATSTLTVPTSSIAVSVSVYSGYTQVNKPSPTRLFDSDEILFTNLSNCGTLDEQMTSTPHGLAAYLPRSNQRPHSSATVSVFSSEDAPLTSVNSRSSKSAFSPVVDCLDLSSVCPFEMSVRTPGLSETIGFSCNNTQTIRSDPRKNVRGRFPSGKPRGGGGGRRRRTELEELRRWSVIDHANPDVEPKNANLCEVRYSSQNPSTNRDFTTTFDISESFQPVISKKDSSSLRYSNVCNQYGGFTEALVERVKRRRQQLKMNSEDSKVPSYNETLRSSCEIFPLSTPFPGRSQSTVTSAARMHKSPTILKSESKKGIRRSTVKIKRKSQTKEDRIDVVTSKYTTQIQSTDSECCLSPDSIVLAPVNFHLPYISSFPPVDIIRQSPPVLYQKVVSSGNCHSDETSLFSGLSIRDTNSLNVAPSSNNITSVSALSQVNDQDSHFSDVNRTHGRLLWKDIKRTLKDDYCESVTVQSFRSHSTQKSWCRSNDLSTYLPPLLPLSHYSPTLLHIPSSIDLLGKARSQDHIECSLIATNSLQPCPVNPNHFSEKSSKKDIVSLTRHSFDNLNAEVSANPIICSSEHSYSVNDGTCNIIPKLMNSYSCGIHPSNLIDGNIVLLNRNEYEISNMRELSSCSSSSSNSTNSICCITSSSPRLFSVVDAVYGSAHRCYTPSTIAYTHSSAVEDNDEDSLGITSCCQHDTSFDVDSNPNSSEIKSYSGTIELDIQKADDFGSFSPSPLSPLTDKVASIFPDEHEIKYSYQSNCSSSIVLHQFTKRLSKILRRVEELDLLQLAAVIQNKLDDVYKRVFSDQEDSDESCAYNDVSSTLPNSARLTKLEILSLCSDSAKIRSAGFMSTIPTGRLVRFLTLLLVNMQEAASVSPNISNFAVSPENSTKRHMDCQEQNKSSNKFSTQNGYFAETYVWSNPEWSSSLIGLDCARTALNIIVGPDVPRPLLMGDLIESIVSVVKHQLGCLIQNIMRVASHASQCYQPTVSLRFSTLGHIGYRITHIMILLVNLLRLHPKRFTDNFVINLTSLGMAIHSYSLTSGISLTDEWKRFILSPQEPLDLIIRAENLSEFIDSSSKTLGTLFVVGWPDHLQRSSLAILGTLYGQYEAHRKMIVNEIFRTFLSGLDVKQKSTSSTSSETEKVTYTSDRRTAKTFRLLSSSYFYDEYYGVKSKTNESYPIKSESPQYLYIHTLSALFLCITQGLIHTPNLSFPAFNCSYPSIHRYTSSSMSTRIQSSFIPEALVVKNAQFIKDEKYVLSSYRTAVRHAHYLLSGLFKRISIHAEYDIRSVLETVTNDLLTVTFHAPIEWPASAVLLNVLSSLLVQQLNETCQDVKNSTNLVASRSRNTELCGKLVAVDTLTLLIVGLNRGAKIYNLNLPSSSSIQIKNHSDSEEVKDDIVNINKYQARLIGLLSSPIPLIHHWYFSFYDILQITAKNDDSNFAGICERLNLDQSMTYLPELCSKFYDFLLPTASRFHLATWLHNCNKNASVSNLGTPSENKKYHSTKSTKNELNLVKYRHRLMTELALTHFSHSASAVGFPSAKQNLPSLDVACVGSPNSSRRLPSRSCSNCNCSPSAGWGGSFLAQSISSQRFITYSHMAKLCTNMRFRLVAHAHISAVYLLGAHSILPNFDVLYGFICK</sequence>
<reference evidence="2" key="2">
    <citation type="journal article" date="2023" name="Infect Dis Poverty">
        <title>Chromosome-scale genome of the human blood fluke Schistosoma mekongi and its implications for public health.</title>
        <authorList>
            <person name="Zhou M."/>
            <person name="Xu L."/>
            <person name="Xu D."/>
            <person name="Chen W."/>
            <person name="Khan J."/>
            <person name="Hu Y."/>
            <person name="Huang H."/>
            <person name="Wei H."/>
            <person name="Zhang Y."/>
            <person name="Chusongsang P."/>
            <person name="Tanasarnprasert K."/>
            <person name="Hu X."/>
            <person name="Limpanont Y."/>
            <person name="Lv Z."/>
        </authorList>
    </citation>
    <scope>NUCLEOTIDE SEQUENCE</scope>
    <source>
        <strain evidence="2">LV_2022a</strain>
    </source>
</reference>
<dbReference type="GO" id="GO:0034087">
    <property type="term" value="P:establishment of mitotic sister chromatid cohesion"/>
    <property type="evidence" value="ECO:0007669"/>
    <property type="project" value="TreeGrafter"/>
</dbReference>
<organism evidence="2 3">
    <name type="scientific">Schistosoma mekongi</name>
    <name type="common">Parasitic worm</name>
    <dbReference type="NCBI Taxonomy" id="38744"/>
    <lineage>
        <taxon>Eukaryota</taxon>
        <taxon>Metazoa</taxon>
        <taxon>Spiralia</taxon>
        <taxon>Lophotrochozoa</taxon>
        <taxon>Platyhelminthes</taxon>
        <taxon>Trematoda</taxon>
        <taxon>Digenea</taxon>
        <taxon>Strigeidida</taxon>
        <taxon>Schistosomatoidea</taxon>
        <taxon>Schistosomatidae</taxon>
        <taxon>Schistosoma</taxon>
    </lineage>
</organism>
<dbReference type="PANTHER" id="PTHR21704:SF18">
    <property type="entry name" value="NIPPED-B-LIKE PROTEIN"/>
    <property type="match status" value="1"/>
</dbReference>
<dbReference type="GO" id="GO:0071169">
    <property type="term" value="P:establishment of protein localization to chromatin"/>
    <property type="evidence" value="ECO:0007669"/>
    <property type="project" value="TreeGrafter"/>
</dbReference>
<reference evidence="2" key="1">
    <citation type="submission" date="2022-04" db="EMBL/GenBank/DDBJ databases">
        <authorList>
            <person name="Xu L."/>
            <person name="Lv Z."/>
        </authorList>
    </citation>
    <scope>NUCLEOTIDE SEQUENCE</scope>
    <source>
        <strain evidence="2">LV_2022a</strain>
    </source>
</reference>
<evidence type="ECO:0000256" key="1">
    <source>
        <dbReference type="SAM" id="MobiDB-lite"/>
    </source>
</evidence>
<proteinExistence type="predicted"/>
<feature type="region of interest" description="Disordered" evidence="1">
    <location>
        <begin position="408"/>
        <end position="439"/>
    </location>
</feature>
<keyword evidence="3" id="KW-1185">Reference proteome</keyword>
<feature type="compositionally biased region" description="Polar residues" evidence="1">
    <location>
        <begin position="27"/>
        <end position="47"/>
    </location>
</feature>
<name>A0AAE1ZL29_SCHME</name>
<accession>A0AAE1ZL29</accession>
<dbReference type="PANTHER" id="PTHR21704">
    <property type="entry name" value="NIPPED-B-LIKE PROTEIN DELANGIN SCC2-RELATED"/>
    <property type="match status" value="1"/>
</dbReference>
<evidence type="ECO:0000313" key="2">
    <source>
        <dbReference type="EMBL" id="KAK4476101.1"/>
    </source>
</evidence>
<dbReference type="InterPro" id="IPR033031">
    <property type="entry name" value="Scc2/Nipped-B"/>
</dbReference>
<dbReference type="GO" id="GO:0140588">
    <property type="term" value="P:chromatin looping"/>
    <property type="evidence" value="ECO:0007669"/>
    <property type="project" value="InterPro"/>
</dbReference>
<dbReference type="Proteomes" id="UP001292079">
    <property type="component" value="Unassembled WGS sequence"/>
</dbReference>
<gene>
    <name evidence="2" type="ORF">MN116_001323</name>
</gene>
<evidence type="ECO:0000313" key="3">
    <source>
        <dbReference type="Proteomes" id="UP001292079"/>
    </source>
</evidence>
<dbReference type="GO" id="GO:0090694">
    <property type="term" value="C:Scc2-Scc4 cohesin loading complex"/>
    <property type="evidence" value="ECO:0007669"/>
    <property type="project" value="TreeGrafter"/>
</dbReference>
<dbReference type="GO" id="GO:0010468">
    <property type="term" value="P:regulation of gene expression"/>
    <property type="evidence" value="ECO:0007669"/>
    <property type="project" value="InterPro"/>
</dbReference>
<dbReference type="GO" id="GO:0003682">
    <property type="term" value="F:chromatin binding"/>
    <property type="evidence" value="ECO:0007669"/>
    <property type="project" value="TreeGrafter"/>
</dbReference>
<feature type="non-terminal residue" evidence="2">
    <location>
        <position position="1"/>
    </location>
</feature>
<protein>
    <recommendedName>
        <fullName evidence="4">Nipped-B protein</fullName>
    </recommendedName>
</protein>
<dbReference type="GO" id="GO:0061775">
    <property type="term" value="F:cohesin loader activity"/>
    <property type="evidence" value="ECO:0007669"/>
    <property type="project" value="InterPro"/>
</dbReference>
<feature type="region of interest" description="Disordered" evidence="1">
    <location>
        <begin position="20"/>
        <end position="47"/>
    </location>
</feature>
<dbReference type="GO" id="GO:1990414">
    <property type="term" value="P:replication-born double-strand break repair via sister chromatid exchange"/>
    <property type="evidence" value="ECO:0007669"/>
    <property type="project" value="TreeGrafter"/>
</dbReference>